<dbReference type="Pfam" id="PF02992">
    <property type="entry name" value="Transposase_21"/>
    <property type="match status" value="1"/>
</dbReference>
<organism evidence="5 6">
    <name type="scientific">Solanum tuberosum</name>
    <name type="common">Potato</name>
    <dbReference type="NCBI Taxonomy" id="4113"/>
    <lineage>
        <taxon>Eukaryota</taxon>
        <taxon>Viridiplantae</taxon>
        <taxon>Streptophyta</taxon>
        <taxon>Embryophyta</taxon>
        <taxon>Tracheophyta</taxon>
        <taxon>Spermatophyta</taxon>
        <taxon>Magnoliopsida</taxon>
        <taxon>eudicotyledons</taxon>
        <taxon>Gunneridae</taxon>
        <taxon>Pentapetalae</taxon>
        <taxon>asterids</taxon>
        <taxon>lamiids</taxon>
        <taxon>Solanales</taxon>
        <taxon>Solanaceae</taxon>
        <taxon>Solanoideae</taxon>
        <taxon>Solaneae</taxon>
        <taxon>Solanum</taxon>
    </lineage>
</organism>
<evidence type="ECO:0000259" key="4">
    <source>
        <dbReference type="Pfam" id="PF13963"/>
    </source>
</evidence>
<proteinExistence type="predicted"/>
<gene>
    <name evidence="5" type="ORF">KY290_001053</name>
</gene>
<evidence type="ECO:0000313" key="5">
    <source>
        <dbReference type="EMBL" id="KAH0781455.1"/>
    </source>
</evidence>
<dbReference type="Pfam" id="PF13963">
    <property type="entry name" value="Transpos_assoc"/>
    <property type="match status" value="1"/>
</dbReference>
<evidence type="ECO:0000256" key="1">
    <source>
        <dbReference type="SAM" id="MobiDB-lite"/>
    </source>
</evidence>
<dbReference type="InterPro" id="IPR029480">
    <property type="entry name" value="Transpos_assoc"/>
</dbReference>
<comment type="caution">
    <text evidence="5">The sequence shown here is derived from an EMBL/GenBank/DDBJ whole genome shotgun (WGS) entry which is preliminary data.</text>
</comment>
<evidence type="ECO:0000259" key="3">
    <source>
        <dbReference type="Pfam" id="PF13960"/>
    </source>
</evidence>
<keyword evidence="6" id="KW-1185">Reference proteome</keyword>
<dbReference type="Proteomes" id="UP000826656">
    <property type="component" value="Unassembled WGS sequence"/>
</dbReference>
<protein>
    <submittedName>
        <fullName evidence="5">Uncharacterized protein</fullName>
    </submittedName>
</protein>
<dbReference type="InterPro" id="IPR025312">
    <property type="entry name" value="DUF4216"/>
</dbReference>
<feature type="domain" description="DUF4218" evidence="3">
    <location>
        <begin position="567"/>
        <end position="648"/>
    </location>
</feature>
<dbReference type="InterPro" id="IPR004242">
    <property type="entry name" value="Transposase_21"/>
</dbReference>
<dbReference type="Pfam" id="PF13952">
    <property type="entry name" value="DUF4216"/>
    <property type="match status" value="1"/>
</dbReference>
<dbReference type="PANTHER" id="PTHR10775">
    <property type="entry name" value="OS08G0208400 PROTEIN"/>
    <property type="match status" value="1"/>
</dbReference>
<sequence>MDLARYSKEYIVGVESFLDFAYSYGDLQGEEIQCPCAKYCNIHWTRRNVVYDHLICYGFVKGYTRWINHGEWDVKLNVDDHMDYSRDDIDGLLNDQFRDVAQAEGAYDGPNEDAKKFYNLVEEASQELYPGCTRFSKLSFTLRLYLLKCLHGWSNESFTFLLELLKEAMPELNIPPSYNKTKSMVKNFGLDYEKIDACPNDCMLFRNDHKDDEFCHTCGASRYIKYPEVDSELEPSKKQHRVSAKTLRHFPLIPRLKRLHPYFALDCRNVRLGLSSDGFNPFRTMSISHSTWPVMLMVYNLPPWMCMKFEYSILSLLIPGPRSPGNDIDIYLQPLIDELKLLWDSGVETYDASRNQTFQMRAALMWTINDFPAYAMLSGWSTKGKFAFPCCNYGTNSRYLKHSRKMCYMDHRVFLPMDHPWRSNKRSFNGKTEFRPPPPFLKGTDYNLLRHNLDVMHIEKNIVDSILGTLLDISGKTKDHAKARYDLKDMGIRKNLHPKDIEDSKRTKFAKACFSMKNGEKSIFCGVLKTAKLPDGSASNISRNHIGGTGLLRSRDHRNNKSVGANFPPSFFDIMIHLPNEVRLGGPVQNRWMYSTEREMGTFKSYIRNRRYPEGCIAETWVGIDCMNLFSKYLHGSVRTRFNRRARNNDECEPSDAEIVSLFPNRGVPLGAKKTDPFILDNKSLSQVHAYLLGNCDEVQEYIREHEQEVNNQPRRSKWRKAKNHCQNFSKWFETRALQEDVPYLIKQLSRGPNSVAKRYSGYLINGYRFHVRQRDARYKTQNSGVTLVASTTSFASSKDKNLIAADLTYYGRIVDIVELDYYGHFKVVLFKCDWYEVENDTYGLTYVYFNKRCSQEEPFVLGSQVHQCFYVQDPYDQDRHYVMKTVPRDLFNMGDQVESNLPQSYENEPSEHLMGPSIPKDNGEGLLTSTDVPEIIIDVPLEEFVSQQLEVEEEEFEDESADEFEDESENEYEDEFEDKLEDEFEEEFEYDTR</sequence>
<feature type="region of interest" description="Disordered" evidence="1">
    <location>
        <begin position="951"/>
        <end position="994"/>
    </location>
</feature>
<reference evidence="5 6" key="1">
    <citation type="journal article" date="2021" name="bioRxiv">
        <title>Chromosome-scale and haplotype-resolved genome assembly of a tetraploid potato cultivar.</title>
        <authorList>
            <person name="Sun H."/>
            <person name="Jiao W.-B."/>
            <person name="Krause K."/>
            <person name="Campoy J.A."/>
            <person name="Goel M."/>
            <person name="Folz-Donahue K."/>
            <person name="Kukat C."/>
            <person name="Huettel B."/>
            <person name="Schneeberger K."/>
        </authorList>
    </citation>
    <scope>NUCLEOTIDE SEQUENCE [LARGE SCALE GENOMIC DNA]</scope>
    <source>
        <strain evidence="5">SolTubOtavaFocal</strain>
        <tissue evidence="5">Leaves</tissue>
    </source>
</reference>
<feature type="domain" description="DUF4216" evidence="2">
    <location>
        <begin position="818"/>
        <end position="879"/>
    </location>
</feature>
<evidence type="ECO:0000259" key="2">
    <source>
        <dbReference type="Pfam" id="PF13952"/>
    </source>
</evidence>
<feature type="domain" description="Transposase-associated" evidence="4">
    <location>
        <begin position="2"/>
        <end position="71"/>
    </location>
</feature>
<dbReference type="PANTHER" id="PTHR10775:SF190">
    <property type="entry name" value="TNP2-LIKE TRANSPOSON PROTEIN"/>
    <property type="match status" value="1"/>
</dbReference>
<dbReference type="Pfam" id="PF13960">
    <property type="entry name" value="DUF4218"/>
    <property type="match status" value="1"/>
</dbReference>
<name>A0ABQ7WNA8_SOLTU</name>
<evidence type="ECO:0000313" key="6">
    <source>
        <dbReference type="Proteomes" id="UP000826656"/>
    </source>
</evidence>
<dbReference type="InterPro" id="IPR025452">
    <property type="entry name" value="DUF4218"/>
</dbReference>
<accession>A0ABQ7WNA8</accession>
<dbReference type="EMBL" id="JAIVGD010000001">
    <property type="protein sequence ID" value="KAH0781455.1"/>
    <property type="molecule type" value="Genomic_DNA"/>
</dbReference>